<feature type="region of interest" description="Disordered" evidence="1">
    <location>
        <begin position="157"/>
        <end position="183"/>
    </location>
</feature>
<gene>
    <name evidence="2" type="ORF">LIPSTDRAFT_62574</name>
</gene>
<keyword evidence="3" id="KW-1185">Reference proteome</keyword>
<reference evidence="2 3" key="1">
    <citation type="journal article" date="2016" name="Proc. Natl. Acad. Sci. U.S.A.">
        <title>Comparative genomics of biotechnologically important yeasts.</title>
        <authorList>
            <person name="Riley R."/>
            <person name="Haridas S."/>
            <person name="Wolfe K.H."/>
            <person name="Lopes M.R."/>
            <person name="Hittinger C.T."/>
            <person name="Goeker M."/>
            <person name="Salamov A.A."/>
            <person name="Wisecaver J.H."/>
            <person name="Long T.M."/>
            <person name="Calvey C.H."/>
            <person name="Aerts A.L."/>
            <person name="Barry K.W."/>
            <person name="Choi C."/>
            <person name="Clum A."/>
            <person name="Coughlan A.Y."/>
            <person name="Deshpande S."/>
            <person name="Douglass A.P."/>
            <person name="Hanson S.J."/>
            <person name="Klenk H.-P."/>
            <person name="LaButti K.M."/>
            <person name="Lapidus A."/>
            <person name="Lindquist E.A."/>
            <person name="Lipzen A.M."/>
            <person name="Meier-Kolthoff J.P."/>
            <person name="Ohm R.A."/>
            <person name="Otillar R.P."/>
            <person name="Pangilinan J.L."/>
            <person name="Peng Y."/>
            <person name="Rokas A."/>
            <person name="Rosa C.A."/>
            <person name="Scheuner C."/>
            <person name="Sibirny A.A."/>
            <person name="Slot J.C."/>
            <person name="Stielow J.B."/>
            <person name="Sun H."/>
            <person name="Kurtzman C.P."/>
            <person name="Blackwell M."/>
            <person name="Grigoriev I.V."/>
            <person name="Jeffries T.W."/>
        </authorList>
    </citation>
    <scope>NUCLEOTIDE SEQUENCE [LARGE SCALE GENOMIC DNA]</scope>
    <source>
        <strain evidence="2 3">NRRL Y-11557</strain>
    </source>
</reference>
<evidence type="ECO:0000313" key="3">
    <source>
        <dbReference type="Proteomes" id="UP000094385"/>
    </source>
</evidence>
<feature type="compositionally biased region" description="Polar residues" evidence="1">
    <location>
        <begin position="167"/>
        <end position="177"/>
    </location>
</feature>
<accession>A0A1E3QBP8</accession>
<protein>
    <submittedName>
        <fullName evidence="2">Uncharacterized protein</fullName>
    </submittedName>
</protein>
<proteinExistence type="predicted"/>
<dbReference type="AlphaFoldDB" id="A0A1E3QBP8"/>
<dbReference type="OrthoDB" id="10350006at2759"/>
<feature type="compositionally biased region" description="Low complexity" evidence="1">
    <location>
        <begin position="157"/>
        <end position="166"/>
    </location>
</feature>
<sequence length="360" mass="40245">MLESAISDHDESESDCSVKSSASLAYNQACAVCTELAANDPAYASNLSHSDFARLFPPAPNTPLFLSFVETDMLSIDISSDPAERNRLFLVSFRPYSSYGMIFRFGFSDREVCAIASRSFRRKITKRPGTELYFANYSRVELKPSAFKTRASSVISRSSSTLPTSPGDNCSISSRSSGNRDDVSVPDKYSFEYWGVQYYWHRRRLRRSMSTSSALTDSSGASNDEYAEEFDLVASDHNVGHRNIAIASLVRSRQSPSWELCFTQASLPNEDHNPRARAEVILATASCITRREHLTLARPHLQDDHITNKDGVHDDTHHRSPLGITAGGYRISVELLTWKALKREMSCVWNDVSGALKTRK</sequence>
<evidence type="ECO:0000313" key="2">
    <source>
        <dbReference type="EMBL" id="ODQ74562.1"/>
    </source>
</evidence>
<dbReference type="EMBL" id="KV454292">
    <property type="protein sequence ID" value="ODQ74562.1"/>
    <property type="molecule type" value="Genomic_DNA"/>
</dbReference>
<evidence type="ECO:0000256" key="1">
    <source>
        <dbReference type="SAM" id="MobiDB-lite"/>
    </source>
</evidence>
<organism evidence="2 3">
    <name type="scientific">Lipomyces starkeyi NRRL Y-11557</name>
    <dbReference type="NCBI Taxonomy" id="675824"/>
    <lineage>
        <taxon>Eukaryota</taxon>
        <taxon>Fungi</taxon>
        <taxon>Dikarya</taxon>
        <taxon>Ascomycota</taxon>
        <taxon>Saccharomycotina</taxon>
        <taxon>Lipomycetes</taxon>
        <taxon>Lipomycetales</taxon>
        <taxon>Lipomycetaceae</taxon>
        <taxon>Lipomyces</taxon>
    </lineage>
</organism>
<dbReference type="Proteomes" id="UP000094385">
    <property type="component" value="Unassembled WGS sequence"/>
</dbReference>
<name>A0A1E3QBP8_LIPST</name>